<comment type="caution">
    <text evidence="2">The sequence shown here is derived from an EMBL/GenBank/DDBJ whole genome shotgun (WGS) entry which is preliminary data.</text>
</comment>
<name>A0ABQ1GL36_9GAMM</name>
<gene>
    <name evidence="2" type="ORF">GCM10010981_38660</name>
</gene>
<reference evidence="3" key="1">
    <citation type="journal article" date="2019" name="Int. J. Syst. Evol. Microbiol.">
        <title>The Global Catalogue of Microorganisms (GCM) 10K type strain sequencing project: providing services to taxonomists for standard genome sequencing and annotation.</title>
        <authorList>
            <consortium name="The Broad Institute Genomics Platform"/>
            <consortium name="The Broad Institute Genome Sequencing Center for Infectious Disease"/>
            <person name="Wu L."/>
            <person name="Ma J."/>
        </authorList>
    </citation>
    <scope>NUCLEOTIDE SEQUENCE [LARGE SCALE GENOMIC DNA]</scope>
    <source>
        <strain evidence="3">CGMCC 1.15439</strain>
    </source>
</reference>
<protein>
    <submittedName>
        <fullName evidence="2">Uncharacterized protein</fullName>
    </submittedName>
</protein>
<organism evidence="2 3">
    <name type="scientific">Dyella nitratireducens</name>
    <dbReference type="NCBI Taxonomy" id="1849580"/>
    <lineage>
        <taxon>Bacteria</taxon>
        <taxon>Pseudomonadati</taxon>
        <taxon>Pseudomonadota</taxon>
        <taxon>Gammaproteobacteria</taxon>
        <taxon>Lysobacterales</taxon>
        <taxon>Rhodanobacteraceae</taxon>
        <taxon>Dyella</taxon>
    </lineage>
</organism>
<dbReference type="RefSeq" id="WP_188796867.1">
    <property type="nucleotide sequence ID" value="NZ_BMJA01000004.1"/>
</dbReference>
<accession>A0ABQ1GL36</accession>
<dbReference type="Proteomes" id="UP000620046">
    <property type="component" value="Unassembled WGS sequence"/>
</dbReference>
<keyword evidence="3" id="KW-1185">Reference proteome</keyword>
<evidence type="ECO:0000256" key="1">
    <source>
        <dbReference type="SAM" id="SignalP"/>
    </source>
</evidence>
<evidence type="ECO:0000313" key="2">
    <source>
        <dbReference type="EMBL" id="GGA45808.1"/>
    </source>
</evidence>
<sequence>MRFKSVLSVLLIGSNSFYTAQALAGPSSALTTICSNAFGTVEQESAPTTYVESLTLQNMEAKVVFADGSSYDIWPNNYSSAQNGQSDQVRWLVRYAYLHTIPINICTGVGAIWAVELDKVKRHGESSLIQSDQEQ</sequence>
<feature type="chain" id="PRO_5045943955" evidence="1">
    <location>
        <begin position="25"/>
        <end position="135"/>
    </location>
</feature>
<proteinExistence type="predicted"/>
<keyword evidence="1" id="KW-0732">Signal</keyword>
<feature type="signal peptide" evidence="1">
    <location>
        <begin position="1"/>
        <end position="24"/>
    </location>
</feature>
<dbReference type="EMBL" id="BMJA01000004">
    <property type="protein sequence ID" value="GGA45808.1"/>
    <property type="molecule type" value="Genomic_DNA"/>
</dbReference>
<evidence type="ECO:0000313" key="3">
    <source>
        <dbReference type="Proteomes" id="UP000620046"/>
    </source>
</evidence>